<dbReference type="AlphaFoldDB" id="A0A0A9ANB0"/>
<name>A0A0A9ANB0_ARUDO</name>
<evidence type="ECO:0000313" key="1">
    <source>
        <dbReference type="EMBL" id="JAD51373.1"/>
    </source>
</evidence>
<reference evidence="1" key="1">
    <citation type="submission" date="2014-09" db="EMBL/GenBank/DDBJ databases">
        <authorList>
            <person name="Magalhaes I.L.F."/>
            <person name="Oliveira U."/>
            <person name="Santos F.R."/>
            <person name="Vidigal T.H.D.A."/>
            <person name="Brescovit A.D."/>
            <person name="Santos A.J."/>
        </authorList>
    </citation>
    <scope>NUCLEOTIDE SEQUENCE</scope>
    <source>
        <tissue evidence="1">Shoot tissue taken approximately 20 cm above the soil surface</tissue>
    </source>
</reference>
<accession>A0A0A9ANB0</accession>
<proteinExistence type="predicted"/>
<dbReference type="EMBL" id="GBRH01246522">
    <property type="protein sequence ID" value="JAD51373.1"/>
    <property type="molecule type" value="Transcribed_RNA"/>
</dbReference>
<protein>
    <submittedName>
        <fullName evidence="1">Uncharacterized protein</fullName>
    </submittedName>
</protein>
<sequence length="38" mass="4413">MQHKVMRRSLRLFFPSAEGQEHPPLLSVCYLSHRCSGN</sequence>
<reference evidence="1" key="2">
    <citation type="journal article" date="2015" name="Data Brief">
        <title>Shoot transcriptome of the giant reed, Arundo donax.</title>
        <authorList>
            <person name="Barrero R.A."/>
            <person name="Guerrero F.D."/>
            <person name="Moolhuijzen P."/>
            <person name="Goolsby J.A."/>
            <person name="Tidwell J."/>
            <person name="Bellgard S.E."/>
            <person name="Bellgard M.I."/>
        </authorList>
    </citation>
    <scope>NUCLEOTIDE SEQUENCE</scope>
    <source>
        <tissue evidence="1">Shoot tissue taken approximately 20 cm above the soil surface</tissue>
    </source>
</reference>
<organism evidence="1">
    <name type="scientific">Arundo donax</name>
    <name type="common">Giant reed</name>
    <name type="synonym">Donax arundinaceus</name>
    <dbReference type="NCBI Taxonomy" id="35708"/>
    <lineage>
        <taxon>Eukaryota</taxon>
        <taxon>Viridiplantae</taxon>
        <taxon>Streptophyta</taxon>
        <taxon>Embryophyta</taxon>
        <taxon>Tracheophyta</taxon>
        <taxon>Spermatophyta</taxon>
        <taxon>Magnoliopsida</taxon>
        <taxon>Liliopsida</taxon>
        <taxon>Poales</taxon>
        <taxon>Poaceae</taxon>
        <taxon>PACMAD clade</taxon>
        <taxon>Arundinoideae</taxon>
        <taxon>Arundineae</taxon>
        <taxon>Arundo</taxon>
    </lineage>
</organism>